<dbReference type="AlphaFoldDB" id="A0A974CQ62"/>
<evidence type="ECO:0000313" key="1">
    <source>
        <dbReference type="EMBL" id="OCT76962.1"/>
    </source>
</evidence>
<proteinExistence type="predicted"/>
<name>A0A974CQ62_XENLA</name>
<protein>
    <submittedName>
        <fullName evidence="1">Uncharacterized protein</fullName>
    </submittedName>
</protein>
<dbReference type="Proteomes" id="UP000694892">
    <property type="component" value="Chromosome 6L"/>
</dbReference>
<reference evidence="2" key="1">
    <citation type="journal article" date="2016" name="Nature">
        <title>Genome evolution in the allotetraploid frog Xenopus laevis.</title>
        <authorList>
            <person name="Session A.M."/>
            <person name="Uno Y."/>
            <person name="Kwon T."/>
            <person name="Chapman J.A."/>
            <person name="Toyoda A."/>
            <person name="Takahashi S."/>
            <person name="Fukui A."/>
            <person name="Hikosaka A."/>
            <person name="Suzuki A."/>
            <person name="Kondo M."/>
            <person name="van Heeringen S.J."/>
            <person name="Quigley I."/>
            <person name="Heinz S."/>
            <person name="Ogino H."/>
            <person name="Ochi H."/>
            <person name="Hellsten U."/>
            <person name="Lyons J.B."/>
            <person name="Simakov O."/>
            <person name="Putnam N."/>
            <person name="Stites J."/>
            <person name="Kuroki Y."/>
            <person name="Tanaka T."/>
            <person name="Michiue T."/>
            <person name="Watanabe M."/>
            <person name="Bogdanovic O."/>
            <person name="Lister R."/>
            <person name="Georgiou G."/>
            <person name="Paranjpe S.S."/>
            <person name="van Kruijsbergen I."/>
            <person name="Shu S."/>
            <person name="Carlson J."/>
            <person name="Kinoshita T."/>
            <person name="Ohta Y."/>
            <person name="Mawaribuchi S."/>
            <person name="Jenkins J."/>
            <person name="Grimwood J."/>
            <person name="Schmutz J."/>
            <person name="Mitros T."/>
            <person name="Mozaffari S.V."/>
            <person name="Suzuki Y."/>
            <person name="Haramoto Y."/>
            <person name="Yamamoto T.S."/>
            <person name="Takagi C."/>
            <person name="Heald R."/>
            <person name="Miller K."/>
            <person name="Haudenschild C."/>
            <person name="Kitzman J."/>
            <person name="Nakayama T."/>
            <person name="Izutsu Y."/>
            <person name="Robert J."/>
            <person name="Fortriede J."/>
            <person name="Burns K."/>
            <person name="Lotay V."/>
            <person name="Karimi K."/>
            <person name="Yasuoka Y."/>
            <person name="Dichmann D.S."/>
            <person name="Flajnik M.F."/>
            <person name="Houston D.W."/>
            <person name="Shendure J."/>
            <person name="DuPasquier L."/>
            <person name="Vize P.D."/>
            <person name="Zorn A.M."/>
            <person name="Ito M."/>
            <person name="Marcotte E.M."/>
            <person name="Wallingford J.B."/>
            <person name="Ito Y."/>
            <person name="Asashima M."/>
            <person name="Ueno N."/>
            <person name="Matsuda Y."/>
            <person name="Veenstra G.J."/>
            <person name="Fujiyama A."/>
            <person name="Harland R.M."/>
            <person name="Taira M."/>
            <person name="Rokhsar D.S."/>
        </authorList>
    </citation>
    <scope>NUCLEOTIDE SEQUENCE [LARGE SCALE GENOMIC DNA]</scope>
    <source>
        <strain evidence="2">J</strain>
    </source>
</reference>
<dbReference type="EMBL" id="CM004476">
    <property type="protein sequence ID" value="OCT76962.1"/>
    <property type="molecule type" value="Genomic_DNA"/>
</dbReference>
<organism evidence="1 2">
    <name type="scientific">Xenopus laevis</name>
    <name type="common">African clawed frog</name>
    <dbReference type="NCBI Taxonomy" id="8355"/>
    <lineage>
        <taxon>Eukaryota</taxon>
        <taxon>Metazoa</taxon>
        <taxon>Chordata</taxon>
        <taxon>Craniata</taxon>
        <taxon>Vertebrata</taxon>
        <taxon>Euteleostomi</taxon>
        <taxon>Amphibia</taxon>
        <taxon>Batrachia</taxon>
        <taxon>Anura</taxon>
        <taxon>Pipoidea</taxon>
        <taxon>Pipidae</taxon>
        <taxon>Xenopodinae</taxon>
        <taxon>Xenopus</taxon>
        <taxon>Xenopus</taxon>
    </lineage>
</organism>
<sequence>MPLEEVSGPAHSKGKRKKRLTVTKCLRPKLFGGYKATQIKRISPESSTRPADTYQWPPVSLGTPNTNSMDVAGETGNRHEGNDLFILLYLISQPDLAPQLFKHIDIVLEAYNSLGGIGWFIYEEKFRQNMTIHRELEWGTKDIDLWLGMMFRQLTFPSEASKHEALFKTVPKPGDGSIN</sequence>
<gene>
    <name evidence="1" type="ORF">XELAEV_18032166mg</name>
</gene>
<accession>A0A974CQ62</accession>
<evidence type="ECO:0000313" key="2">
    <source>
        <dbReference type="Proteomes" id="UP000694892"/>
    </source>
</evidence>